<dbReference type="SMART" id="SM00028">
    <property type="entry name" value="TPR"/>
    <property type="match status" value="4"/>
</dbReference>
<dbReference type="InterPro" id="IPR019734">
    <property type="entry name" value="TPR_rpt"/>
</dbReference>
<dbReference type="PANTHER" id="PTHR44858:SF1">
    <property type="entry name" value="UDP-N-ACETYLGLUCOSAMINE--PEPTIDE N-ACETYLGLUCOSAMINYLTRANSFERASE SPINDLY-RELATED"/>
    <property type="match status" value="1"/>
</dbReference>
<feature type="repeat" description="TPR" evidence="3">
    <location>
        <begin position="155"/>
        <end position="188"/>
    </location>
</feature>
<dbReference type="GO" id="GO:0046813">
    <property type="term" value="P:receptor-mediated virion attachment to host cell"/>
    <property type="evidence" value="ECO:0007669"/>
    <property type="project" value="TreeGrafter"/>
</dbReference>
<keyword evidence="1" id="KW-0677">Repeat</keyword>
<dbReference type="Pfam" id="PF00515">
    <property type="entry name" value="TPR_1"/>
    <property type="match status" value="2"/>
</dbReference>
<dbReference type="Proteomes" id="UP000320055">
    <property type="component" value="Unassembled WGS sequence"/>
</dbReference>
<evidence type="ECO:0000313" key="4">
    <source>
        <dbReference type="EMBL" id="VEP17496.1"/>
    </source>
</evidence>
<evidence type="ECO:0000256" key="3">
    <source>
        <dbReference type="PROSITE-ProRule" id="PRU00339"/>
    </source>
</evidence>
<keyword evidence="5" id="KW-1185">Reference proteome</keyword>
<keyword evidence="2 3" id="KW-0802">TPR repeat</keyword>
<proteinExistence type="predicted"/>
<gene>
    <name evidence="4" type="ORF">H1P_620005</name>
</gene>
<sequence length="283" mass="32351">MYIKVLCPQELMIMIRCLIGFLCVCFIWLWGVDATAFAQVEKPQFTEQQLKKGDKIARKAIKALEKGDLNQSEAYWTKLIEEFPQNPAVWSNRGNVRVSQHRIKDAIADFDRSIAIAPQYPDAYLNRGIAYEGQKNWDLALADYNQVLEISPQDPVAYNNRGNAKAGQQKWQEALTDYEKAIEIAPSFSLARANAALVTYQIGDRFEATRQLRNLVRKYPMFPDVRAAMTAVLWVEGKQGEAESNWVAAVGLDNRYQSLDWVANIRRWPPKMVEALEQFLTLS</sequence>
<dbReference type="InterPro" id="IPR050498">
    <property type="entry name" value="Ycf3"/>
</dbReference>
<accession>A0A563W1G1</accession>
<dbReference type="GO" id="GO:0009279">
    <property type="term" value="C:cell outer membrane"/>
    <property type="evidence" value="ECO:0007669"/>
    <property type="project" value="TreeGrafter"/>
</dbReference>
<dbReference type="EMBL" id="CAACVJ010000579">
    <property type="protein sequence ID" value="VEP17496.1"/>
    <property type="molecule type" value="Genomic_DNA"/>
</dbReference>
<evidence type="ECO:0000313" key="5">
    <source>
        <dbReference type="Proteomes" id="UP000320055"/>
    </source>
</evidence>
<dbReference type="AlphaFoldDB" id="A0A563W1G1"/>
<dbReference type="PANTHER" id="PTHR44858">
    <property type="entry name" value="TETRATRICOPEPTIDE REPEAT PROTEIN 6"/>
    <property type="match status" value="1"/>
</dbReference>
<dbReference type="PROSITE" id="PS50005">
    <property type="entry name" value="TPR"/>
    <property type="match status" value="3"/>
</dbReference>
<dbReference type="Gene3D" id="1.25.40.10">
    <property type="entry name" value="Tetratricopeptide repeat domain"/>
    <property type="match status" value="2"/>
</dbReference>
<reference evidence="4 5" key="1">
    <citation type="submission" date="2019-01" db="EMBL/GenBank/DDBJ databases">
        <authorList>
            <person name="Brito A."/>
        </authorList>
    </citation>
    <scope>NUCLEOTIDE SEQUENCE [LARGE SCALE GENOMIC DNA]</scope>
    <source>
        <strain evidence="4">1</strain>
    </source>
</reference>
<protein>
    <submittedName>
        <fullName evidence="4">Tetratricopeptide repeat protein</fullName>
    </submittedName>
</protein>
<dbReference type="InterPro" id="IPR011990">
    <property type="entry name" value="TPR-like_helical_dom_sf"/>
</dbReference>
<name>A0A563W1G1_9CYAN</name>
<organism evidence="4 5">
    <name type="scientific">Hyella patelloides LEGE 07179</name>
    <dbReference type="NCBI Taxonomy" id="945734"/>
    <lineage>
        <taxon>Bacteria</taxon>
        <taxon>Bacillati</taxon>
        <taxon>Cyanobacteriota</taxon>
        <taxon>Cyanophyceae</taxon>
        <taxon>Pleurocapsales</taxon>
        <taxon>Hyellaceae</taxon>
        <taxon>Hyella</taxon>
    </lineage>
</organism>
<evidence type="ECO:0000256" key="2">
    <source>
        <dbReference type="ARBA" id="ARBA00022803"/>
    </source>
</evidence>
<dbReference type="SUPFAM" id="SSF48452">
    <property type="entry name" value="TPR-like"/>
    <property type="match status" value="1"/>
</dbReference>
<feature type="repeat" description="TPR" evidence="3">
    <location>
        <begin position="87"/>
        <end position="120"/>
    </location>
</feature>
<feature type="repeat" description="TPR" evidence="3">
    <location>
        <begin position="121"/>
        <end position="154"/>
    </location>
</feature>
<evidence type="ECO:0000256" key="1">
    <source>
        <dbReference type="ARBA" id="ARBA00022737"/>
    </source>
</evidence>